<dbReference type="PANTHER" id="PTHR43630:SF1">
    <property type="entry name" value="POLY-BETA-1,6-N-ACETYL-D-GLUCOSAMINE SYNTHASE"/>
    <property type="match status" value="1"/>
</dbReference>
<evidence type="ECO:0000259" key="5">
    <source>
        <dbReference type="Pfam" id="PF00535"/>
    </source>
</evidence>
<name>A0A9D6V379_9BACT</name>
<evidence type="ECO:0000313" key="6">
    <source>
        <dbReference type="EMBL" id="MBI5251270.1"/>
    </source>
</evidence>
<keyword evidence="4" id="KW-1133">Transmembrane helix</keyword>
<evidence type="ECO:0000256" key="2">
    <source>
        <dbReference type="ARBA" id="ARBA00022676"/>
    </source>
</evidence>
<comment type="caution">
    <text evidence="6">The sequence shown here is derived from an EMBL/GenBank/DDBJ whole genome shotgun (WGS) entry which is preliminary data.</text>
</comment>
<feature type="transmembrane region" description="Helical" evidence="4">
    <location>
        <begin position="275"/>
        <end position="297"/>
    </location>
</feature>
<dbReference type="Pfam" id="PF00535">
    <property type="entry name" value="Glycos_transf_2"/>
    <property type="match status" value="1"/>
</dbReference>
<sequence length="385" mass="43871">MQSIDNDPGRGVSVVVPCLNEAAHIEAFLRNALSQEPIDDLEYEFLIVDGGSEDGTREITEKMSKLDQRIRPLDNVDRTASAGLNKGIRSARYDIVVRMDVHTEYAPDYVRKCVEVLERTGAENVGGPARTKAKGYIQQAVRLAYHSWFSVGGALFHYENHEGYVETVTYGCWKKKTLHKFNLFDEEFARNEDDELNLRIIRGGGKIWQCPQIRSWYYPRDSIALLFKQYLQYGYWKVRIIKKHKLPASYRHLVPACFVLALLGLSLLAPFDKVFALGLAGVLGAYSCANLSASLITCRKQENCRFLPIMPAVFATYHFAYGWGFLMGLMDFIVLRRSARSPLLELTRRRVMLKYNPESKLSHNLDSSHFASTLMQEKHSPTSKN</sequence>
<protein>
    <submittedName>
        <fullName evidence="6">Glycosyltransferase family 2 protein</fullName>
    </submittedName>
</protein>
<dbReference type="AlphaFoldDB" id="A0A9D6V379"/>
<feature type="transmembrane region" description="Helical" evidence="4">
    <location>
        <begin position="249"/>
        <end position="269"/>
    </location>
</feature>
<dbReference type="InterPro" id="IPR001173">
    <property type="entry name" value="Glyco_trans_2-like"/>
</dbReference>
<dbReference type="CDD" id="cd02525">
    <property type="entry name" value="Succinoglycan_BP_ExoA"/>
    <property type="match status" value="1"/>
</dbReference>
<keyword evidence="2" id="KW-0328">Glycosyltransferase</keyword>
<proteinExistence type="inferred from homology"/>
<dbReference type="Proteomes" id="UP000807825">
    <property type="component" value="Unassembled WGS sequence"/>
</dbReference>
<keyword evidence="3" id="KW-0808">Transferase</keyword>
<reference evidence="6" key="1">
    <citation type="submission" date="2020-07" db="EMBL/GenBank/DDBJ databases">
        <title>Huge and variable diversity of episymbiotic CPR bacteria and DPANN archaea in groundwater ecosystems.</title>
        <authorList>
            <person name="He C.Y."/>
            <person name="Keren R."/>
            <person name="Whittaker M."/>
            <person name="Farag I.F."/>
            <person name="Doudna J."/>
            <person name="Cate J.H.D."/>
            <person name="Banfield J.F."/>
        </authorList>
    </citation>
    <scope>NUCLEOTIDE SEQUENCE</scope>
    <source>
        <strain evidence="6">NC_groundwater_1664_Pr3_B-0.1um_52_9</strain>
    </source>
</reference>
<evidence type="ECO:0000256" key="1">
    <source>
        <dbReference type="ARBA" id="ARBA00006739"/>
    </source>
</evidence>
<dbReference type="PANTHER" id="PTHR43630">
    <property type="entry name" value="POLY-BETA-1,6-N-ACETYL-D-GLUCOSAMINE SYNTHASE"/>
    <property type="match status" value="1"/>
</dbReference>
<gene>
    <name evidence="6" type="ORF">HY912_17415</name>
</gene>
<accession>A0A9D6V379</accession>
<keyword evidence="4" id="KW-0812">Transmembrane</keyword>
<feature type="transmembrane region" description="Helical" evidence="4">
    <location>
        <begin position="309"/>
        <end position="335"/>
    </location>
</feature>
<dbReference type="InterPro" id="IPR029044">
    <property type="entry name" value="Nucleotide-diphossugar_trans"/>
</dbReference>
<evidence type="ECO:0000313" key="7">
    <source>
        <dbReference type="Proteomes" id="UP000807825"/>
    </source>
</evidence>
<feature type="domain" description="Glycosyltransferase 2-like" evidence="5">
    <location>
        <begin position="13"/>
        <end position="130"/>
    </location>
</feature>
<dbReference type="EMBL" id="JACRDE010000455">
    <property type="protein sequence ID" value="MBI5251270.1"/>
    <property type="molecule type" value="Genomic_DNA"/>
</dbReference>
<comment type="similarity">
    <text evidence="1">Belongs to the glycosyltransferase 2 family.</text>
</comment>
<evidence type="ECO:0000256" key="3">
    <source>
        <dbReference type="ARBA" id="ARBA00022679"/>
    </source>
</evidence>
<dbReference type="SUPFAM" id="SSF53448">
    <property type="entry name" value="Nucleotide-diphospho-sugar transferases"/>
    <property type="match status" value="1"/>
</dbReference>
<evidence type="ECO:0000256" key="4">
    <source>
        <dbReference type="SAM" id="Phobius"/>
    </source>
</evidence>
<dbReference type="Gene3D" id="3.90.550.10">
    <property type="entry name" value="Spore Coat Polysaccharide Biosynthesis Protein SpsA, Chain A"/>
    <property type="match status" value="1"/>
</dbReference>
<organism evidence="6 7">
    <name type="scientific">Desulfomonile tiedjei</name>
    <dbReference type="NCBI Taxonomy" id="2358"/>
    <lineage>
        <taxon>Bacteria</taxon>
        <taxon>Pseudomonadati</taxon>
        <taxon>Thermodesulfobacteriota</taxon>
        <taxon>Desulfomonilia</taxon>
        <taxon>Desulfomonilales</taxon>
        <taxon>Desulfomonilaceae</taxon>
        <taxon>Desulfomonile</taxon>
    </lineage>
</organism>
<dbReference type="GO" id="GO:0016757">
    <property type="term" value="F:glycosyltransferase activity"/>
    <property type="evidence" value="ECO:0007669"/>
    <property type="project" value="UniProtKB-KW"/>
</dbReference>
<keyword evidence="4" id="KW-0472">Membrane</keyword>